<dbReference type="OrthoDB" id="114878at2157"/>
<keyword evidence="1" id="KW-0479">Metal-binding</keyword>
<evidence type="ECO:0000256" key="1">
    <source>
        <dbReference type="PIRSR" id="PIRSR605502-1"/>
    </source>
</evidence>
<keyword evidence="3" id="KW-1185">Reference proteome</keyword>
<reference evidence="2 3" key="1">
    <citation type="submission" date="2018-05" db="EMBL/GenBank/DDBJ databases">
        <title>Draft genome of Methanospirillum stamsii Pt1.</title>
        <authorList>
            <person name="Dueholm M.S."/>
            <person name="Nielsen P.H."/>
            <person name="Bakmann L.F."/>
            <person name="Otzen D.E."/>
        </authorList>
    </citation>
    <scope>NUCLEOTIDE SEQUENCE [LARGE SCALE GENOMIC DNA]</scope>
    <source>
        <strain evidence="2 3">Pt1</strain>
    </source>
</reference>
<dbReference type="Gene3D" id="1.10.4080.10">
    <property type="entry name" value="ADP-ribosylation/Crystallin J1"/>
    <property type="match status" value="1"/>
</dbReference>
<feature type="binding site" evidence="1">
    <location>
        <position position="55"/>
    </location>
    <ligand>
        <name>Mg(2+)</name>
        <dbReference type="ChEBI" id="CHEBI:18420"/>
        <label>1</label>
    </ligand>
</feature>
<evidence type="ECO:0000313" key="3">
    <source>
        <dbReference type="Proteomes" id="UP000245934"/>
    </source>
</evidence>
<dbReference type="AlphaFoldDB" id="A0A2V2N1Q7"/>
<feature type="binding site" evidence="1">
    <location>
        <position position="56"/>
    </location>
    <ligand>
        <name>Mg(2+)</name>
        <dbReference type="ChEBI" id="CHEBI:18420"/>
        <label>1</label>
    </ligand>
</feature>
<name>A0A2V2N1Q7_9EURY</name>
<feature type="binding site" evidence="1">
    <location>
        <position position="265"/>
    </location>
    <ligand>
        <name>Mg(2+)</name>
        <dbReference type="ChEBI" id="CHEBI:18420"/>
        <label>1</label>
    </ligand>
</feature>
<feature type="binding site" evidence="1">
    <location>
        <position position="264"/>
    </location>
    <ligand>
        <name>Mg(2+)</name>
        <dbReference type="ChEBI" id="CHEBI:18420"/>
        <label>1</label>
    </ligand>
</feature>
<dbReference type="Proteomes" id="UP000245934">
    <property type="component" value="Unassembled WGS sequence"/>
</dbReference>
<dbReference type="GeneID" id="97610466"/>
<feature type="binding site" evidence="1">
    <location>
        <position position="262"/>
    </location>
    <ligand>
        <name>Mg(2+)</name>
        <dbReference type="ChEBI" id="CHEBI:18420"/>
        <label>1</label>
    </ligand>
</feature>
<comment type="cofactor">
    <cofactor evidence="1">
        <name>Mg(2+)</name>
        <dbReference type="ChEBI" id="CHEBI:18420"/>
    </cofactor>
    <text evidence="1">Binds 2 magnesium ions per subunit.</text>
</comment>
<dbReference type="InterPro" id="IPR036705">
    <property type="entry name" value="Ribosyl_crysJ1_sf"/>
</dbReference>
<dbReference type="PANTHER" id="PTHR16222">
    <property type="entry name" value="ADP-RIBOSYLGLYCOHYDROLASE"/>
    <property type="match status" value="1"/>
</dbReference>
<gene>
    <name evidence="2" type="ORF">DLD82_16600</name>
</gene>
<proteinExistence type="predicted"/>
<accession>A0A2V2N1Q7</accession>
<dbReference type="Pfam" id="PF03747">
    <property type="entry name" value="ADP_ribosyl_GH"/>
    <property type="match status" value="1"/>
</dbReference>
<dbReference type="SUPFAM" id="SSF101478">
    <property type="entry name" value="ADP-ribosylglycohydrolase"/>
    <property type="match status" value="1"/>
</dbReference>
<feature type="binding site" evidence="1">
    <location>
        <position position="54"/>
    </location>
    <ligand>
        <name>Mg(2+)</name>
        <dbReference type="ChEBI" id="CHEBI:18420"/>
        <label>1</label>
    </ligand>
</feature>
<organism evidence="2 3">
    <name type="scientific">Methanospirillum stamsii</name>
    <dbReference type="NCBI Taxonomy" id="1277351"/>
    <lineage>
        <taxon>Archaea</taxon>
        <taxon>Methanobacteriati</taxon>
        <taxon>Methanobacteriota</taxon>
        <taxon>Stenosarchaea group</taxon>
        <taxon>Methanomicrobia</taxon>
        <taxon>Methanomicrobiales</taxon>
        <taxon>Methanospirillaceae</taxon>
        <taxon>Methanospirillum</taxon>
    </lineage>
</organism>
<dbReference type="GO" id="GO:0046872">
    <property type="term" value="F:metal ion binding"/>
    <property type="evidence" value="ECO:0007669"/>
    <property type="project" value="UniProtKB-KW"/>
</dbReference>
<protein>
    <recommendedName>
        <fullName evidence="4">ADP-ribosylglycohydrolase family protein</fullName>
    </recommendedName>
</protein>
<dbReference type="PANTHER" id="PTHR16222:SF12">
    <property type="entry name" value="ADP-RIBOSYLGLYCOHYDROLASE-RELATED"/>
    <property type="match status" value="1"/>
</dbReference>
<sequence>MTSGSVRSFDYTIGARMLLGIATGDSYGAPFENRPYTEIQELLHTRGFISGRYTDDTQQALALAELMASGESFTRERIAQSFLTAYHRDPRSGYSKVTKKMLSSPDPDSFLSGISQEDRLERKTDGAAMRALPIGFFPDRNEVIRNSILSAAVTHGHPDAIAATVAVALIAHEKIYHNTSWDIVWNRIRDAVGEINPEIISYCDRCARLTVPDRTIILEEHAGYGVPFTESRIFLGSILALLLCFGDEPYRLLTESVLLGGDTDTVAAVALGASLIIGEDNRVWNLISGLEEGPYGKEFLIKTGDRLSAHFPARGGLK</sequence>
<evidence type="ECO:0000313" key="2">
    <source>
        <dbReference type="EMBL" id="PWR70067.1"/>
    </source>
</evidence>
<evidence type="ECO:0008006" key="4">
    <source>
        <dbReference type="Google" id="ProtNLM"/>
    </source>
</evidence>
<dbReference type="RefSeq" id="WP_109942252.1">
    <property type="nucleotide sequence ID" value="NZ_CP176366.1"/>
</dbReference>
<keyword evidence="1" id="KW-0460">Magnesium</keyword>
<dbReference type="InterPro" id="IPR005502">
    <property type="entry name" value="Ribosyl_crysJ1"/>
</dbReference>
<dbReference type="EMBL" id="QGMZ01000049">
    <property type="protein sequence ID" value="PWR70067.1"/>
    <property type="molecule type" value="Genomic_DNA"/>
</dbReference>
<comment type="caution">
    <text evidence="2">The sequence shown here is derived from an EMBL/GenBank/DDBJ whole genome shotgun (WGS) entry which is preliminary data.</text>
</comment>
<dbReference type="InterPro" id="IPR050792">
    <property type="entry name" value="ADP-ribosylglycohydrolase"/>
</dbReference>